<name>A0A0J6FLH9_COCPO</name>
<evidence type="ECO:0000313" key="4">
    <source>
        <dbReference type="EMBL" id="KMM70280.1"/>
    </source>
</evidence>
<reference evidence="4 5" key="1">
    <citation type="submission" date="2007-06" db="EMBL/GenBank/DDBJ databases">
        <title>The Genome Sequence of Coccidioides posadasii RMSCC_3488.</title>
        <authorList>
            <consortium name="Coccidioides Genome Resources Consortium"/>
            <consortium name="The Broad Institute Genome Sequencing Platform"/>
            <person name="Henn M.R."/>
            <person name="Sykes S."/>
            <person name="Young S."/>
            <person name="Jaffe D."/>
            <person name="Berlin A."/>
            <person name="Alvarez P."/>
            <person name="Butler J."/>
            <person name="Gnerre S."/>
            <person name="Grabherr M."/>
            <person name="Mauceli E."/>
            <person name="Brockman W."/>
            <person name="Kodira C."/>
            <person name="Alvarado L."/>
            <person name="Zeng Q."/>
            <person name="Crawford M."/>
            <person name="Antoine C."/>
            <person name="Devon K."/>
            <person name="Galgiani J."/>
            <person name="Orsborn K."/>
            <person name="Lewis M.L."/>
            <person name="Nusbaum C."/>
            <person name="Galagan J."/>
            <person name="Birren B."/>
        </authorList>
    </citation>
    <scope>NUCLEOTIDE SEQUENCE [LARGE SCALE GENOMIC DNA]</scope>
    <source>
        <strain evidence="4 5">RMSCC 3488</strain>
    </source>
</reference>
<dbReference type="PANTHER" id="PTHR48081:SF8">
    <property type="entry name" value="ALPHA_BETA HYDROLASE FOLD-3 DOMAIN-CONTAINING PROTEIN-RELATED"/>
    <property type="match status" value="1"/>
</dbReference>
<dbReference type="PANTHER" id="PTHR48081">
    <property type="entry name" value="AB HYDROLASE SUPERFAMILY PROTEIN C4A8.06C"/>
    <property type="match status" value="1"/>
</dbReference>
<evidence type="ECO:0000313" key="5">
    <source>
        <dbReference type="Proteomes" id="UP000054567"/>
    </source>
</evidence>
<keyword evidence="2" id="KW-0175">Coiled coil</keyword>
<gene>
    <name evidence="4" type="ORF">CPAG_06592</name>
</gene>
<dbReference type="Pfam" id="PF07859">
    <property type="entry name" value="Abhydrolase_3"/>
    <property type="match status" value="1"/>
</dbReference>
<reference evidence="5" key="3">
    <citation type="journal article" date="2010" name="Genome Res.">
        <title>Population genomic sequencing of Coccidioides fungi reveals recent hybridization and transposon control.</title>
        <authorList>
            <person name="Neafsey D.E."/>
            <person name="Barker B.M."/>
            <person name="Sharpton T.J."/>
            <person name="Stajich J.E."/>
            <person name="Park D.J."/>
            <person name="Whiston E."/>
            <person name="Hung C.-Y."/>
            <person name="McMahan C."/>
            <person name="White J."/>
            <person name="Sykes S."/>
            <person name="Heiman D."/>
            <person name="Young S."/>
            <person name="Zeng Q."/>
            <person name="Abouelleil A."/>
            <person name="Aftuck L."/>
            <person name="Bessette D."/>
            <person name="Brown A."/>
            <person name="FitzGerald M."/>
            <person name="Lui A."/>
            <person name="Macdonald J.P."/>
            <person name="Priest M."/>
            <person name="Orbach M.J."/>
            <person name="Galgiani J.N."/>
            <person name="Kirkland T.N."/>
            <person name="Cole G.T."/>
            <person name="Birren B.W."/>
            <person name="Henn M.R."/>
            <person name="Taylor J.W."/>
            <person name="Rounsley S.D."/>
        </authorList>
    </citation>
    <scope>NUCLEOTIDE SEQUENCE [LARGE SCALE GENOMIC DNA]</scope>
    <source>
        <strain evidence="5">RMSCC 3488</strain>
    </source>
</reference>
<dbReference type="Proteomes" id="UP000054567">
    <property type="component" value="Unassembled WGS sequence"/>
</dbReference>
<dbReference type="InterPro" id="IPR013094">
    <property type="entry name" value="AB_hydrolase_3"/>
</dbReference>
<dbReference type="InterPro" id="IPR029058">
    <property type="entry name" value="AB_hydrolase_fold"/>
</dbReference>
<protein>
    <recommendedName>
        <fullName evidence="3">Alpha/beta hydrolase fold-3 domain-containing protein</fullName>
    </recommendedName>
</protein>
<keyword evidence="1" id="KW-0378">Hydrolase</keyword>
<dbReference type="EMBL" id="DS268112">
    <property type="protein sequence ID" value="KMM70280.1"/>
    <property type="molecule type" value="Genomic_DNA"/>
</dbReference>
<sequence length="389" mass="43475">MFLCQWFGHLYDALFCPSIPFSYRWRLVALQPLTSLAYFLKWIPCAFSRDKSVIWIPLRRDPGHFVRAVVFNPKCLRQKNLPGRPLHLDIHGGGFLGGLPEYDAPFCMEVARRTGAVVVSTSYRFAPRYTFPTAHEDTQDVASYLVENCEQLWGADPKLMTISGFSAGGNLALGVAQGLAGTSHHIKGSVTFYNPVDLRIPPWLKPKPPGLPAKDPFAFVMPLFDAYPGLHPPRQLHNPLLNPILADILSLPPNMLFIIPTLDILLHEQTVFVERLKEEAEALNAQSNAGEVEDSKRTGYSGAIASGVPEQQNADADSQLNHRTMLNDTVKVPPRYRVESILFENQVHGWLELPSMAIDEQTRISAYDAAVQFIKDVHRDGGWHFNAPA</sequence>
<accession>A0A0J6FLH9</accession>
<dbReference type="InterPro" id="IPR050300">
    <property type="entry name" value="GDXG_lipolytic_enzyme"/>
</dbReference>
<dbReference type="OrthoDB" id="408631at2759"/>
<organism evidence="4 5">
    <name type="scientific">Coccidioides posadasii RMSCC 3488</name>
    <dbReference type="NCBI Taxonomy" id="454284"/>
    <lineage>
        <taxon>Eukaryota</taxon>
        <taxon>Fungi</taxon>
        <taxon>Dikarya</taxon>
        <taxon>Ascomycota</taxon>
        <taxon>Pezizomycotina</taxon>
        <taxon>Eurotiomycetes</taxon>
        <taxon>Eurotiomycetidae</taxon>
        <taxon>Onygenales</taxon>
        <taxon>Onygenaceae</taxon>
        <taxon>Coccidioides</taxon>
    </lineage>
</organism>
<dbReference type="AlphaFoldDB" id="A0A0J6FLH9"/>
<dbReference type="SUPFAM" id="SSF53474">
    <property type="entry name" value="alpha/beta-Hydrolases"/>
    <property type="match status" value="1"/>
</dbReference>
<evidence type="ECO:0000259" key="3">
    <source>
        <dbReference type="Pfam" id="PF07859"/>
    </source>
</evidence>
<proteinExistence type="predicted"/>
<dbReference type="Gene3D" id="3.40.50.1820">
    <property type="entry name" value="alpha/beta hydrolase"/>
    <property type="match status" value="1"/>
</dbReference>
<feature type="coiled-coil region" evidence="2">
    <location>
        <begin position="266"/>
        <end position="293"/>
    </location>
</feature>
<feature type="domain" description="Alpha/beta hydrolase fold-3" evidence="3">
    <location>
        <begin position="89"/>
        <end position="284"/>
    </location>
</feature>
<evidence type="ECO:0000256" key="2">
    <source>
        <dbReference type="SAM" id="Coils"/>
    </source>
</evidence>
<evidence type="ECO:0000256" key="1">
    <source>
        <dbReference type="ARBA" id="ARBA00022801"/>
    </source>
</evidence>
<dbReference type="VEuPathDB" id="FungiDB:CPAG_06592"/>
<reference evidence="5" key="2">
    <citation type="journal article" date="2009" name="Genome Res.">
        <title>Comparative genomic analyses of the human fungal pathogens Coccidioides and their relatives.</title>
        <authorList>
            <person name="Sharpton T.J."/>
            <person name="Stajich J.E."/>
            <person name="Rounsley S.D."/>
            <person name="Gardner M.J."/>
            <person name="Wortman J.R."/>
            <person name="Jordar V.S."/>
            <person name="Maiti R."/>
            <person name="Kodira C.D."/>
            <person name="Neafsey D.E."/>
            <person name="Zeng Q."/>
            <person name="Hung C.-Y."/>
            <person name="McMahan C."/>
            <person name="Muszewska A."/>
            <person name="Grynberg M."/>
            <person name="Mandel M.A."/>
            <person name="Kellner E.M."/>
            <person name="Barker B.M."/>
            <person name="Galgiani J.N."/>
            <person name="Orbach M.J."/>
            <person name="Kirkland T.N."/>
            <person name="Cole G.T."/>
            <person name="Henn M.R."/>
            <person name="Birren B.W."/>
            <person name="Taylor J.W."/>
        </authorList>
    </citation>
    <scope>NUCLEOTIDE SEQUENCE [LARGE SCALE GENOMIC DNA]</scope>
    <source>
        <strain evidence="5">RMSCC 3488</strain>
    </source>
</reference>
<dbReference type="GO" id="GO:0016787">
    <property type="term" value="F:hydrolase activity"/>
    <property type="evidence" value="ECO:0007669"/>
    <property type="project" value="UniProtKB-KW"/>
</dbReference>